<organism evidence="8 9">
    <name type="scientific">Nocardia neocaledoniensis</name>
    <dbReference type="NCBI Taxonomy" id="236511"/>
    <lineage>
        <taxon>Bacteria</taxon>
        <taxon>Bacillati</taxon>
        <taxon>Actinomycetota</taxon>
        <taxon>Actinomycetes</taxon>
        <taxon>Mycobacteriales</taxon>
        <taxon>Nocardiaceae</taxon>
        <taxon>Nocardia</taxon>
    </lineage>
</organism>
<evidence type="ECO:0000259" key="7">
    <source>
        <dbReference type="Pfam" id="PF00171"/>
    </source>
</evidence>
<evidence type="ECO:0000256" key="1">
    <source>
        <dbReference type="ARBA" id="ARBA00009986"/>
    </source>
</evidence>
<dbReference type="PANTHER" id="PTHR11699">
    <property type="entry name" value="ALDEHYDE DEHYDROGENASE-RELATED"/>
    <property type="match status" value="1"/>
</dbReference>
<dbReference type="Pfam" id="PF00171">
    <property type="entry name" value="Aldedh"/>
    <property type="match status" value="1"/>
</dbReference>
<evidence type="ECO:0000256" key="4">
    <source>
        <dbReference type="PIRSR" id="PIRSR036492-1"/>
    </source>
</evidence>
<evidence type="ECO:0000256" key="6">
    <source>
        <dbReference type="RuleBase" id="RU003345"/>
    </source>
</evidence>
<dbReference type="CDD" id="cd07099">
    <property type="entry name" value="ALDH_DDALDH"/>
    <property type="match status" value="1"/>
</dbReference>
<dbReference type="SUPFAM" id="SSF53720">
    <property type="entry name" value="ALDH-like"/>
    <property type="match status" value="1"/>
</dbReference>
<dbReference type="InterPro" id="IPR029510">
    <property type="entry name" value="Ald_DH_CS_GLU"/>
</dbReference>
<sequence>MTETPTTAPNSAKMVSTVNPATGEPVGTWAVDDAAAVAAAVARARTAARTWSELGFTGRKRALLRWAAGIINNIDEFCELIKAENGKPLEDAYLEVITAVEHLNWAANNASKVLAPKKVFPGLMMANHEAVIEQRPHGVVGVIGPWNYPVYTPNGSIAYALAAGNTVVFKPSELTLGVGHWLADAFTKANPALPQGILSVVSGDGETGRALVESEVDMIAFTGSTATGKKIMAAAAQRLTPVVLECGGKDAAIIAEDADVAAAADAIVWSAIANSGQTCVGTERCYVVESVLDEFVAEVTKRVADLKPGSGPDAAYGPMTLPAQLDIVTAHVEDALAKGAKAIVGGRDSITAPFVSPIVLLDAPEDSVAVTEETFGPTLTVRGVRDVEEAIRLSNASRYGLASTVFSRKRGMEIARQLRVGATSVNSPAAYAAIPALPFGGVGESGIGRIHGAAGLLGFTRPHSIARQRFVVPGMALLSFARTESTMSLVRKLTARRFGRAK</sequence>
<dbReference type="EMBL" id="QGTL01000005">
    <property type="protein sequence ID" value="PWV75185.1"/>
    <property type="molecule type" value="Genomic_DNA"/>
</dbReference>
<dbReference type="InterPro" id="IPR015590">
    <property type="entry name" value="Aldehyde_DH_dom"/>
</dbReference>
<feature type="active site" evidence="4">
    <location>
        <position position="279"/>
    </location>
</feature>
<evidence type="ECO:0000256" key="3">
    <source>
        <dbReference type="PIRNR" id="PIRNR036492"/>
    </source>
</evidence>
<dbReference type="PIRSF" id="PIRSF036492">
    <property type="entry name" value="ALDH"/>
    <property type="match status" value="1"/>
</dbReference>
<dbReference type="RefSeq" id="WP_373867041.1">
    <property type="nucleotide sequence ID" value="NZ_QGTL01000005.1"/>
</dbReference>
<keyword evidence="2 3" id="KW-0560">Oxidoreductase</keyword>
<accession>A0A317NJ84</accession>
<evidence type="ECO:0000256" key="2">
    <source>
        <dbReference type="ARBA" id="ARBA00023002"/>
    </source>
</evidence>
<evidence type="ECO:0000313" key="9">
    <source>
        <dbReference type="Proteomes" id="UP000246410"/>
    </source>
</evidence>
<dbReference type="InterPro" id="IPR012394">
    <property type="entry name" value="Aldehyde_DH_NAD(P)"/>
</dbReference>
<dbReference type="InterPro" id="IPR016161">
    <property type="entry name" value="Ald_DH/histidinol_DH"/>
</dbReference>
<dbReference type="GO" id="GO:0006081">
    <property type="term" value="P:aldehyde metabolic process"/>
    <property type="evidence" value="ECO:0007669"/>
    <property type="project" value="InterPro"/>
</dbReference>
<reference evidence="8 9" key="1">
    <citation type="submission" date="2018-05" db="EMBL/GenBank/DDBJ databases">
        <title>Genomic Encyclopedia of Type Strains, Phase IV (KMG-IV): sequencing the most valuable type-strain genomes for metagenomic binning, comparative biology and taxonomic classification.</title>
        <authorList>
            <person name="Goeker M."/>
        </authorList>
    </citation>
    <scope>NUCLEOTIDE SEQUENCE [LARGE SCALE GENOMIC DNA]</scope>
    <source>
        <strain evidence="8 9">DSM 44717</strain>
    </source>
</reference>
<dbReference type="InterPro" id="IPR016163">
    <property type="entry name" value="Ald_DH_C"/>
</dbReference>
<evidence type="ECO:0000313" key="8">
    <source>
        <dbReference type="EMBL" id="PWV75185.1"/>
    </source>
</evidence>
<dbReference type="Gene3D" id="3.40.605.10">
    <property type="entry name" value="Aldehyde Dehydrogenase, Chain A, domain 1"/>
    <property type="match status" value="1"/>
</dbReference>
<proteinExistence type="inferred from homology"/>
<feature type="domain" description="Aldehyde dehydrogenase" evidence="7">
    <location>
        <begin position="10"/>
        <end position="463"/>
    </location>
</feature>
<dbReference type="InterPro" id="IPR016162">
    <property type="entry name" value="Ald_DH_N"/>
</dbReference>
<dbReference type="AlphaFoldDB" id="A0A317NJ84"/>
<keyword evidence="9" id="KW-1185">Reference proteome</keyword>
<protein>
    <recommendedName>
        <fullName evidence="3">Aldehyde dehydrogenase</fullName>
    </recommendedName>
</protein>
<name>A0A317NJ84_9NOCA</name>
<comment type="similarity">
    <text evidence="1 3 6">Belongs to the aldehyde dehydrogenase family.</text>
</comment>
<dbReference type="GO" id="GO:0016620">
    <property type="term" value="F:oxidoreductase activity, acting on the aldehyde or oxo group of donors, NAD or NADP as acceptor"/>
    <property type="evidence" value="ECO:0007669"/>
    <property type="project" value="InterPro"/>
</dbReference>
<feature type="active site" evidence="4 5">
    <location>
        <position position="245"/>
    </location>
</feature>
<comment type="caution">
    <text evidence="8">The sequence shown here is derived from an EMBL/GenBank/DDBJ whole genome shotgun (WGS) entry which is preliminary data.</text>
</comment>
<gene>
    <name evidence="8" type="ORF">DFR69_105259</name>
</gene>
<dbReference type="Proteomes" id="UP000246410">
    <property type="component" value="Unassembled WGS sequence"/>
</dbReference>
<dbReference type="PROSITE" id="PS00687">
    <property type="entry name" value="ALDEHYDE_DEHYDR_GLU"/>
    <property type="match status" value="1"/>
</dbReference>
<evidence type="ECO:0000256" key="5">
    <source>
        <dbReference type="PROSITE-ProRule" id="PRU10007"/>
    </source>
</evidence>
<dbReference type="Gene3D" id="3.40.309.10">
    <property type="entry name" value="Aldehyde Dehydrogenase, Chain A, domain 2"/>
    <property type="match status" value="1"/>
</dbReference>